<organism evidence="2 3">
    <name type="scientific">Datura stramonium</name>
    <name type="common">Jimsonweed</name>
    <name type="synonym">Common thornapple</name>
    <dbReference type="NCBI Taxonomy" id="4076"/>
    <lineage>
        <taxon>Eukaryota</taxon>
        <taxon>Viridiplantae</taxon>
        <taxon>Streptophyta</taxon>
        <taxon>Embryophyta</taxon>
        <taxon>Tracheophyta</taxon>
        <taxon>Spermatophyta</taxon>
        <taxon>Magnoliopsida</taxon>
        <taxon>eudicotyledons</taxon>
        <taxon>Gunneridae</taxon>
        <taxon>Pentapetalae</taxon>
        <taxon>asterids</taxon>
        <taxon>lamiids</taxon>
        <taxon>Solanales</taxon>
        <taxon>Solanaceae</taxon>
        <taxon>Solanoideae</taxon>
        <taxon>Datureae</taxon>
        <taxon>Datura</taxon>
    </lineage>
</organism>
<name>A0ABS8URF7_DATST</name>
<proteinExistence type="predicted"/>
<comment type="caution">
    <text evidence="2">The sequence shown here is derived from an EMBL/GenBank/DDBJ whole genome shotgun (WGS) entry which is preliminary data.</text>
</comment>
<accession>A0ABS8URF7</accession>
<evidence type="ECO:0000313" key="2">
    <source>
        <dbReference type="EMBL" id="MCD9561487.1"/>
    </source>
</evidence>
<feature type="region of interest" description="Disordered" evidence="1">
    <location>
        <begin position="1"/>
        <end position="35"/>
    </location>
</feature>
<dbReference type="EMBL" id="JACEIK010002486">
    <property type="protein sequence ID" value="MCD9561487.1"/>
    <property type="molecule type" value="Genomic_DNA"/>
</dbReference>
<evidence type="ECO:0000313" key="3">
    <source>
        <dbReference type="Proteomes" id="UP000823775"/>
    </source>
</evidence>
<reference evidence="2 3" key="1">
    <citation type="journal article" date="2021" name="BMC Genomics">
        <title>Datura genome reveals duplications of psychoactive alkaloid biosynthetic genes and high mutation rate following tissue culture.</title>
        <authorList>
            <person name="Rajewski A."/>
            <person name="Carter-House D."/>
            <person name="Stajich J."/>
            <person name="Litt A."/>
        </authorList>
    </citation>
    <scope>NUCLEOTIDE SEQUENCE [LARGE SCALE GENOMIC DNA]</scope>
    <source>
        <strain evidence="2">AR-01</strain>
    </source>
</reference>
<dbReference type="Proteomes" id="UP000823775">
    <property type="component" value="Unassembled WGS sequence"/>
</dbReference>
<protein>
    <submittedName>
        <fullName evidence="2">Uncharacterized protein</fullName>
    </submittedName>
</protein>
<keyword evidence="3" id="KW-1185">Reference proteome</keyword>
<gene>
    <name evidence="2" type="ORF">HAX54_020612</name>
</gene>
<feature type="compositionally biased region" description="Basic and acidic residues" evidence="1">
    <location>
        <begin position="1"/>
        <end position="10"/>
    </location>
</feature>
<evidence type="ECO:0000256" key="1">
    <source>
        <dbReference type="SAM" id="MobiDB-lite"/>
    </source>
</evidence>
<sequence>MSEVRMEEGRRRGRRERVAVAGEGGEGSGGALPVSLPPAREVGEATGCCGFCCGLAARGAMGGCSWLLAGV</sequence>